<dbReference type="PANTHER" id="PTHR31803">
    <property type="entry name" value="ALTERNATIVE OXIDASE"/>
    <property type="match status" value="1"/>
</dbReference>
<dbReference type="PANTHER" id="PTHR31803:SF19">
    <property type="entry name" value="UBIQUINOL OXIDASE"/>
    <property type="match status" value="1"/>
</dbReference>
<gene>
    <name evidence="14" type="ORF">GpartN1_g7111.t1</name>
</gene>
<evidence type="ECO:0000256" key="11">
    <source>
        <dbReference type="ARBA" id="ARBA00023004"/>
    </source>
</evidence>
<dbReference type="GO" id="GO:0005739">
    <property type="term" value="C:mitochondrion"/>
    <property type="evidence" value="ECO:0007669"/>
    <property type="project" value="TreeGrafter"/>
</dbReference>
<comment type="cofactor">
    <cofactor evidence="1">
        <name>Fe cation</name>
        <dbReference type="ChEBI" id="CHEBI:24875"/>
    </cofactor>
</comment>
<evidence type="ECO:0000313" key="14">
    <source>
        <dbReference type="EMBL" id="GJQ15320.1"/>
    </source>
</evidence>
<evidence type="ECO:0000256" key="5">
    <source>
        <dbReference type="ARBA" id="ARBA00022660"/>
    </source>
</evidence>
<evidence type="ECO:0000256" key="6">
    <source>
        <dbReference type="ARBA" id="ARBA00022692"/>
    </source>
</evidence>
<dbReference type="OrthoDB" id="4493at2759"/>
<comment type="subcellular location">
    <subcellularLocation>
        <location evidence="2">Membrane</location>
    </subcellularLocation>
</comment>
<keyword evidence="11" id="KW-0408">Iron</keyword>
<evidence type="ECO:0000256" key="2">
    <source>
        <dbReference type="ARBA" id="ARBA00004370"/>
    </source>
</evidence>
<comment type="similarity">
    <text evidence="3">Belongs to the alternative oxidase family.</text>
</comment>
<dbReference type="InterPro" id="IPR038659">
    <property type="entry name" value="AOX_sf"/>
</dbReference>
<reference evidence="14" key="2">
    <citation type="submission" date="2022-01" db="EMBL/GenBank/DDBJ databases">
        <authorList>
            <person name="Hirooka S."/>
            <person name="Miyagishima S.Y."/>
        </authorList>
    </citation>
    <scope>NUCLEOTIDE SEQUENCE</scope>
    <source>
        <strain evidence="14">NBRC 102759</strain>
    </source>
</reference>
<dbReference type="EMBL" id="BQMJ01000067">
    <property type="protein sequence ID" value="GJQ15320.1"/>
    <property type="molecule type" value="Genomic_DNA"/>
</dbReference>
<keyword evidence="6 13" id="KW-0812">Transmembrane</keyword>
<name>A0A9C7Q3D7_9RHOD</name>
<organism evidence="14 15">
    <name type="scientific">Galdieria partita</name>
    <dbReference type="NCBI Taxonomy" id="83374"/>
    <lineage>
        <taxon>Eukaryota</taxon>
        <taxon>Rhodophyta</taxon>
        <taxon>Bangiophyceae</taxon>
        <taxon>Galdieriales</taxon>
        <taxon>Galdieriaceae</taxon>
        <taxon>Galdieria</taxon>
    </lineage>
</organism>
<keyword evidence="8" id="KW-0249">Electron transport</keyword>
<evidence type="ECO:0000256" key="10">
    <source>
        <dbReference type="ARBA" id="ARBA00023002"/>
    </source>
</evidence>
<evidence type="ECO:0000256" key="12">
    <source>
        <dbReference type="ARBA" id="ARBA00023136"/>
    </source>
</evidence>
<dbReference type="GO" id="GO:0009916">
    <property type="term" value="F:alternative oxidase activity"/>
    <property type="evidence" value="ECO:0007669"/>
    <property type="project" value="InterPro"/>
</dbReference>
<reference evidence="14" key="1">
    <citation type="journal article" date="2022" name="Proc. Natl. Acad. Sci. U.S.A.">
        <title>Life cycle and functional genomics of the unicellular red alga Galdieria for elucidating algal and plant evolution and industrial use.</title>
        <authorList>
            <person name="Hirooka S."/>
            <person name="Itabashi T."/>
            <person name="Ichinose T.M."/>
            <person name="Onuma R."/>
            <person name="Fujiwara T."/>
            <person name="Yamashita S."/>
            <person name="Jong L.W."/>
            <person name="Tomita R."/>
            <person name="Iwane A.H."/>
            <person name="Miyagishima S.Y."/>
        </authorList>
    </citation>
    <scope>NUCLEOTIDE SEQUENCE</scope>
    <source>
        <strain evidence="14">NBRC 102759</strain>
    </source>
</reference>
<dbReference type="GO" id="GO:0010230">
    <property type="term" value="P:alternative respiration"/>
    <property type="evidence" value="ECO:0007669"/>
    <property type="project" value="TreeGrafter"/>
</dbReference>
<evidence type="ECO:0000256" key="8">
    <source>
        <dbReference type="ARBA" id="ARBA00022982"/>
    </source>
</evidence>
<evidence type="ECO:0000256" key="7">
    <source>
        <dbReference type="ARBA" id="ARBA00022723"/>
    </source>
</evidence>
<feature type="transmembrane region" description="Helical" evidence="13">
    <location>
        <begin position="274"/>
        <end position="293"/>
    </location>
</feature>
<evidence type="ECO:0000256" key="9">
    <source>
        <dbReference type="ARBA" id="ARBA00022989"/>
    </source>
</evidence>
<keyword evidence="7" id="KW-0479">Metal-binding</keyword>
<dbReference type="GO" id="GO:0046872">
    <property type="term" value="F:metal ion binding"/>
    <property type="evidence" value="ECO:0007669"/>
    <property type="project" value="UniProtKB-KW"/>
</dbReference>
<dbReference type="Gene3D" id="1.20.1260.140">
    <property type="entry name" value="Alternative oxidase"/>
    <property type="match status" value="1"/>
</dbReference>
<protein>
    <recommendedName>
        <fullName evidence="16">Ubiquinol oxidase</fullName>
    </recommendedName>
</protein>
<evidence type="ECO:0008006" key="16">
    <source>
        <dbReference type="Google" id="ProtNLM"/>
    </source>
</evidence>
<evidence type="ECO:0000256" key="1">
    <source>
        <dbReference type="ARBA" id="ARBA00001962"/>
    </source>
</evidence>
<keyword evidence="9 13" id="KW-1133">Transmembrane helix</keyword>
<comment type="caution">
    <text evidence="14">The sequence shown here is derived from an EMBL/GenBank/DDBJ whole genome shotgun (WGS) entry which is preliminary data.</text>
</comment>
<dbReference type="GO" id="GO:0016020">
    <property type="term" value="C:membrane"/>
    <property type="evidence" value="ECO:0007669"/>
    <property type="project" value="UniProtKB-SubCell"/>
</dbReference>
<evidence type="ECO:0000256" key="13">
    <source>
        <dbReference type="SAM" id="Phobius"/>
    </source>
</evidence>
<keyword evidence="5" id="KW-0679">Respiratory chain</keyword>
<dbReference type="Proteomes" id="UP001061958">
    <property type="component" value="Unassembled WGS sequence"/>
</dbReference>
<dbReference type="CDD" id="cd01053">
    <property type="entry name" value="AOX"/>
    <property type="match status" value="1"/>
</dbReference>
<evidence type="ECO:0000256" key="3">
    <source>
        <dbReference type="ARBA" id="ARBA00008388"/>
    </source>
</evidence>
<keyword evidence="15" id="KW-1185">Reference proteome</keyword>
<proteinExistence type="inferred from homology"/>
<dbReference type="InterPro" id="IPR002680">
    <property type="entry name" value="AOX"/>
</dbReference>
<evidence type="ECO:0000256" key="4">
    <source>
        <dbReference type="ARBA" id="ARBA00022448"/>
    </source>
</evidence>
<keyword evidence="4" id="KW-0813">Transport</keyword>
<keyword evidence="10" id="KW-0560">Oxidoreductase</keyword>
<dbReference type="Pfam" id="PF01786">
    <property type="entry name" value="AOX"/>
    <property type="match status" value="1"/>
</dbReference>
<dbReference type="AlphaFoldDB" id="A0A9C7Q3D7"/>
<accession>A0A9C7Q3D7</accession>
<sequence>MEDRTVAYICPYWNICQSFLFYRTTSYHNKLCCKSRFPMKPKFYGRNNSQHSRWYRNQPTMEDRTKVTTTSIQEDSHVNGEQNTPQPVEYSEDSDIYVDLSDSPNFQVKPAGAISLAWLHFRKELDGLIRSMGQSLGWIEKDEWIPPDCFGFRLNNEKVLTRQRERESEWGGRVLTNRFSRWIYDALCSFIDWAYKDRPIERFWFLETVARMPYFSYISVLHLYETLGWWRNGELLKIHFAEEYNEFHHLLIMESLGGDRKWLDRFVAEHAAVFYYWLLVLFFFLSPSLAYNFSELVEAHAVDTYSEFLQANEELLKELPPPKIAQRYYLADNLYMFDEFQNHSPGTRRPPCDNLYDVFCNIRDDEIEHVKTMHACQDYSKLGKVVISPHATFEVQNRKENVQHKRKYWKQWVQQVNRTKNKTQR</sequence>
<evidence type="ECO:0000313" key="15">
    <source>
        <dbReference type="Proteomes" id="UP001061958"/>
    </source>
</evidence>
<keyword evidence="12 13" id="KW-0472">Membrane</keyword>